<proteinExistence type="predicted"/>
<dbReference type="AlphaFoldDB" id="A0A0P7E0A0"/>
<gene>
    <name evidence="2" type="ORF">AOG27_10215</name>
    <name evidence="3" type="ORF">PQI24_18135</name>
</gene>
<evidence type="ECO:0000313" key="2">
    <source>
        <dbReference type="EMBL" id="KPM83471.1"/>
    </source>
</evidence>
<dbReference type="Proteomes" id="UP001377972">
    <property type="component" value="Unassembled WGS sequence"/>
</dbReference>
<organism evidence="2 4">
    <name type="scientific">Pseudoalteromonas lipolytica</name>
    <dbReference type="NCBI Taxonomy" id="570156"/>
    <lineage>
        <taxon>Bacteria</taxon>
        <taxon>Pseudomonadati</taxon>
        <taxon>Pseudomonadota</taxon>
        <taxon>Gammaproteobacteria</taxon>
        <taxon>Alteromonadales</taxon>
        <taxon>Pseudoalteromonadaceae</taxon>
        <taxon>Pseudoalteromonas</taxon>
    </lineage>
</organism>
<dbReference type="PATRIC" id="fig|570156.3.peg.3131"/>
<dbReference type="OrthoDB" id="8480452at2"/>
<feature type="chain" id="PRO_5006138179" evidence="1">
    <location>
        <begin position="21"/>
        <end position="287"/>
    </location>
</feature>
<evidence type="ECO:0000313" key="5">
    <source>
        <dbReference type="Proteomes" id="UP001377972"/>
    </source>
</evidence>
<name>A0A0P7E0A0_9GAMM</name>
<dbReference type="NCBIfam" id="TIGR02285">
    <property type="entry name" value="TIGR02285 family protein"/>
    <property type="match status" value="1"/>
</dbReference>
<dbReference type="EMBL" id="JAQPZS010000021">
    <property type="protein sequence ID" value="MEJ6497966.1"/>
    <property type="molecule type" value="Genomic_DNA"/>
</dbReference>
<comment type="caution">
    <text evidence="2">The sequence shown here is derived from an EMBL/GenBank/DDBJ whole genome shotgun (WGS) entry which is preliminary data.</text>
</comment>
<feature type="signal peptide" evidence="1">
    <location>
        <begin position="1"/>
        <end position="20"/>
    </location>
</feature>
<dbReference type="InterPro" id="IPR011972">
    <property type="entry name" value="CHP02285"/>
</dbReference>
<protein>
    <submittedName>
        <fullName evidence="3">TIGR02285 family protein</fullName>
    </submittedName>
</protein>
<reference evidence="3 5" key="2">
    <citation type="submission" date="2023-01" db="EMBL/GenBank/DDBJ databases">
        <title>Trichodesmium-associated heterotrophic epibiont bacteria.</title>
        <authorList>
            <person name="Cleveland C.S."/>
            <person name="Webb E.A."/>
        </authorList>
    </citation>
    <scope>NUCLEOTIDE SEQUENCE [LARGE SCALE GENOMIC DNA]</scope>
    <source>
        <strain evidence="3 5">USCH2</strain>
    </source>
</reference>
<reference evidence="2 4" key="1">
    <citation type="submission" date="2015-09" db="EMBL/GenBank/DDBJ databases">
        <title>Draft Genome Sequence of Pseudoalteromonas lipolytica UCD-48B.</title>
        <authorList>
            <person name="Krusor M."/>
            <person name="Coil D.A."/>
            <person name="Lang J.M."/>
            <person name="Eisen J.A."/>
            <person name="Alexiev A."/>
        </authorList>
    </citation>
    <scope>NUCLEOTIDE SEQUENCE [LARGE SCALE GENOMIC DNA]</scope>
    <source>
        <strain evidence="2 4">UCD-48B</strain>
    </source>
</reference>
<evidence type="ECO:0000313" key="4">
    <source>
        <dbReference type="Proteomes" id="UP000050378"/>
    </source>
</evidence>
<accession>A0A0P7E0A0</accession>
<keyword evidence="5" id="KW-1185">Reference proteome</keyword>
<evidence type="ECO:0000313" key="3">
    <source>
        <dbReference type="EMBL" id="MEJ6497966.1"/>
    </source>
</evidence>
<keyword evidence="1" id="KW-0732">Signal</keyword>
<evidence type="ECO:0000256" key="1">
    <source>
        <dbReference type="SAM" id="SignalP"/>
    </source>
</evidence>
<dbReference type="Proteomes" id="UP000050378">
    <property type="component" value="Unassembled WGS sequence"/>
</dbReference>
<dbReference type="RefSeq" id="WP_054552926.1">
    <property type="nucleotide sequence ID" value="NZ_JAQPZS010000021.1"/>
</dbReference>
<dbReference type="Gene3D" id="3.40.190.10">
    <property type="entry name" value="Periplasmic binding protein-like II"/>
    <property type="match status" value="2"/>
</dbReference>
<dbReference type="STRING" id="570156.AOG27_10215"/>
<dbReference type="EMBL" id="LJTC01000006">
    <property type="protein sequence ID" value="KPM83471.1"/>
    <property type="molecule type" value="Genomic_DNA"/>
</dbReference>
<sequence>MRFTCSILLLLFCLPVAATKQPKSIEWIMVDFAPYYIMNDKYEGTGRDESVIKLLEQFLPEVSFKRTLLPASRAVHELSNPHNNYCMLSLYQSEHRKQHIQFTEHTSTVGLSPSIAIRKELATKLKLDVTKPVSLKSLLNEKHLALGVSMSRSFGADIDSVINESHDANIISRPGRDTLASLTYMLHKKRIDILLGYPSEHYYLAHSMGFKDELTQLTLTEAPALSVGYIGCTNNKQGKETVKLLDETLEKIAHTNAFHDVLVRWLPDNLQPILEKRLKDRNESAAH</sequence>
<dbReference type="SUPFAM" id="SSF53850">
    <property type="entry name" value="Periplasmic binding protein-like II"/>
    <property type="match status" value="1"/>
</dbReference>